<proteinExistence type="inferred from homology"/>
<dbReference type="InterPro" id="IPR055459">
    <property type="entry name" value="OST48_MD"/>
</dbReference>
<dbReference type="EMBL" id="NAJL01000036">
    <property type="protein sequence ID" value="TKA25287.1"/>
    <property type="molecule type" value="Genomic_DNA"/>
</dbReference>
<comment type="subcellular location">
    <subcellularLocation>
        <location evidence="8">Endoplasmic reticulum membrane</location>
        <topology evidence="8">Single-pass type I membrane protein</topology>
    </subcellularLocation>
    <subcellularLocation>
        <location evidence="1">Membrane</location>
        <topology evidence="1">Single-pass type I membrane protein</topology>
    </subcellularLocation>
</comment>
<reference evidence="11 12" key="1">
    <citation type="submission" date="2017-03" db="EMBL/GenBank/DDBJ databases">
        <title>Genomes of endolithic fungi from Antarctica.</title>
        <authorList>
            <person name="Coleine C."/>
            <person name="Masonjones S."/>
            <person name="Stajich J.E."/>
        </authorList>
    </citation>
    <scope>NUCLEOTIDE SEQUENCE [LARGE SCALE GENOMIC DNA]</scope>
    <source>
        <strain evidence="11 12">CCFEE 6315</strain>
    </source>
</reference>
<evidence type="ECO:0000256" key="8">
    <source>
        <dbReference type="RuleBase" id="RU361142"/>
    </source>
</evidence>
<evidence type="ECO:0000256" key="4">
    <source>
        <dbReference type="ARBA" id="ARBA00022692"/>
    </source>
</evidence>
<gene>
    <name evidence="11" type="ORF">B0A50_06191</name>
</gene>
<dbReference type="GO" id="GO:0008250">
    <property type="term" value="C:oligosaccharyltransferase complex"/>
    <property type="evidence" value="ECO:0007669"/>
    <property type="project" value="TreeGrafter"/>
</dbReference>
<feature type="domain" description="OST48 N-terminal" evidence="9">
    <location>
        <begin position="27"/>
        <end position="290"/>
    </location>
</feature>
<keyword evidence="6 8" id="KW-1133">Transmembrane helix</keyword>
<keyword evidence="5 8" id="KW-0256">Endoplasmic reticulum</keyword>
<organism evidence="11 12">
    <name type="scientific">Salinomyces thailandicus</name>
    <dbReference type="NCBI Taxonomy" id="706561"/>
    <lineage>
        <taxon>Eukaryota</taxon>
        <taxon>Fungi</taxon>
        <taxon>Dikarya</taxon>
        <taxon>Ascomycota</taxon>
        <taxon>Pezizomycotina</taxon>
        <taxon>Dothideomycetes</taxon>
        <taxon>Dothideomycetidae</taxon>
        <taxon>Mycosphaerellales</taxon>
        <taxon>Teratosphaeriaceae</taxon>
        <taxon>Salinomyces</taxon>
    </lineage>
</organism>
<dbReference type="PANTHER" id="PTHR10830">
    <property type="entry name" value="DOLICHYL-DIPHOSPHOOLIGOSACCHARIDE--PROTEIN GLYCOSYLTRANSFERASE 48 KDA SUBUNIT"/>
    <property type="match status" value="1"/>
</dbReference>
<dbReference type="OrthoDB" id="29105at2759"/>
<evidence type="ECO:0000256" key="1">
    <source>
        <dbReference type="ARBA" id="ARBA00004479"/>
    </source>
</evidence>
<evidence type="ECO:0000313" key="12">
    <source>
        <dbReference type="Proteomes" id="UP000308549"/>
    </source>
</evidence>
<dbReference type="Pfam" id="PF23358">
    <property type="entry name" value="OST48_MD"/>
    <property type="match status" value="1"/>
</dbReference>
<comment type="similarity">
    <text evidence="3 8">Belongs to the DDOST 48 kDa subunit family.</text>
</comment>
<feature type="transmembrane region" description="Helical" evidence="8">
    <location>
        <begin position="440"/>
        <end position="463"/>
    </location>
</feature>
<comment type="pathway">
    <text evidence="2 8">Protein modification; protein glycosylation.</text>
</comment>
<evidence type="ECO:0000256" key="5">
    <source>
        <dbReference type="ARBA" id="ARBA00022824"/>
    </source>
</evidence>
<dbReference type="Proteomes" id="UP000308549">
    <property type="component" value="Unassembled WGS sequence"/>
</dbReference>
<keyword evidence="7 8" id="KW-0472">Membrane</keyword>
<comment type="caution">
    <text evidence="11">The sequence shown here is derived from an EMBL/GenBank/DDBJ whole genome shotgun (WGS) entry which is preliminary data.</text>
</comment>
<feature type="chain" id="PRO_5021038878" description="Dolichyl-diphosphooligosaccharide--protein glycosyltransferase subunit WBP1" evidence="8">
    <location>
        <begin position="21"/>
        <end position="481"/>
    </location>
</feature>
<keyword evidence="12" id="KW-1185">Reference proteome</keyword>
<dbReference type="Pfam" id="PF03345">
    <property type="entry name" value="OST48_N"/>
    <property type="match status" value="1"/>
</dbReference>
<comment type="function">
    <text evidence="8">Subunit of the oligosaccharyl transferase (OST) complex that catalyzes the initial transfer of a defined glycan (Glc(3)Man(9)GlcNAc(2) in eukaryotes) from the lipid carrier dolichol-pyrophosphate to an asparagine residue within an Asn-X-Ser/Thr consensus motif in nascent polypeptide chains, the first step in protein N-glycosylation. N-glycosylation occurs cotranslationally and the complex associates with the Sec61 complex at the channel-forming translocon complex that mediates protein translocation across the endoplasmic reticulum (ER).</text>
</comment>
<evidence type="ECO:0000256" key="6">
    <source>
        <dbReference type="ARBA" id="ARBA00022989"/>
    </source>
</evidence>
<dbReference type="UniPathway" id="UPA00378"/>
<dbReference type="PANTHER" id="PTHR10830:SF0">
    <property type="entry name" value="DOLICHYL-DIPHOSPHOOLIGOSACCHARIDE--PROTEIN GLYCOSYLTRANSFERASE 48 KDA SUBUNIT"/>
    <property type="match status" value="1"/>
</dbReference>
<dbReference type="AlphaFoldDB" id="A0A4U0TT25"/>
<keyword evidence="4 8" id="KW-0812">Transmembrane</keyword>
<dbReference type="InterPro" id="IPR055457">
    <property type="entry name" value="OST48_N"/>
</dbReference>
<protein>
    <recommendedName>
        <fullName evidence="8">Dolichyl-diphosphooligosaccharide--protein glycosyltransferase subunit WBP1</fullName>
        <shortName evidence="8">Oligosaccharyl transferase subunit WBP1</shortName>
    </recommendedName>
</protein>
<dbReference type="GO" id="GO:0018279">
    <property type="term" value="P:protein N-linked glycosylation via asparagine"/>
    <property type="evidence" value="ECO:0007669"/>
    <property type="project" value="UniProtKB-UniRule"/>
</dbReference>
<evidence type="ECO:0000259" key="10">
    <source>
        <dbReference type="Pfam" id="PF23358"/>
    </source>
</evidence>
<feature type="domain" description="OST48 middle" evidence="10">
    <location>
        <begin position="324"/>
        <end position="464"/>
    </location>
</feature>
<evidence type="ECO:0000259" key="9">
    <source>
        <dbReference type="Pfam" id="PF03345"/>
    </source>
</evidence>
<keyword evidence="8" id="KW-0732">Signal</keyword>
<feature type="signal peptide" evidence="8">
    <location>
        <begin position="1"/>
        <end position="20"/>
    </location>
</feature>
<sequence length="481" mass="52759">MEMRLLLSLLLAGLVSTVAALSAQGSKLLVVLEDESEKSRYSQFWTDLEDRGFQLTYRTPKDPQLSLFRHGEPAYSHLLLLPPGKGTKGLGPNLTPNLLVDFISAGSNVLMALSGEQSIPSAVSSLLLEFDISLPPDRNSMVVDHFNYDSSSAKESHDVLLLPGKNAGGSKKGVADILSVDGILALPHAVGAVLGNASPLLNSIIKAPATAYTYNPKEEQEGVEDVFATGDQLSLVTAFQARNSARFTLLGSVEALQDAWFDTTVQHSAPGSKSEQAANRAFAQKLTGWTFKELGVVKAGPVTHFLNEGSQQNTSDLTTLSDINPSIYRINTEVHYTIELSTWSVDHWVPFTPPASDAVQLEFSMLSPFHRLNLAPTTTPANPNASLFTATFTLPDQHGIFNFFVEYRRPYLTNIEEKRTVTVRHFAHDEYPRSFVIMAAYPWITGIWTTVAGFVGFCALWLYSRPEKERVELKVKEAGGR</sequence>
<evidence type="ECO:0000256" key="2">
    <source>
        <dbReference type="ARBA" id="ARBA00004922"/>
    </source>
</evidence>
<comment type="subunit">
    <text evidence="8">Component of the oligosaccharyltransferase (OST) complex.</text>
</comment>
<evidence type="ECO:0000313" key="11">
    <source>
        <dbReference type="EMBL" id="TKA25287.1"/>
    </source>
</evidence>
<evidence type="ECO:0000256" key="7">
    <source>
        <dbReference type="ARBA" id="ARBA00023136"/>
    </source>
</evidence>
<name>A0A4U0TT25_9PEZI</name>
<evidence type="ECO:0000256" key="3">
    <source>
        <dbReference type="ARBA" id="ARBA00008743"/>
    </source>
</evidence>
<accession>A0A4U0TT25</accession>
<dbReference type="InterPro" id="IPR005013">
    <property type="entry name" value="DDOST_48_kDa_subunit"/>
</dbReference>